<comment type="caution">
    <text evidence="1">The sequence shown here is derived from an EMBL/GenBank/DDBJ whole genome shotgun (WGS) entry which is preliminary data.</text>
</comment>
<evidence type="ECO:0000313" key="1">
    <source>
        <dbReference type="EMBL" id="NRD23945.1"/>
    </source>
</evidence>
<protein>
    <recommendedName>
        <fullName evidence="3">DUF3575 domain-containing protein</fullName>
    </recommendedName>
</protein>
<evidence type="ECO:0008006" key="3">
    <source>
        <dbReference type="Google" id="ProtNLM"/>
    </source>
</evidence>
<keyword evidence="2" id="KW-1185">Reference proteome</keyword>
<organism evidence="1 2">
    <name type="scientific">Winogradskyella litoriviva</name>
    <dbReference type="NCBI Taxonomy" id="1220182"/>
    <lineage>
        <taxon>Bacteria</taxon>
        <taxon>Pseudomonadati</taxon>
        <taxon>Bacteroidota</taxon>
        <taxon>Flavobacteriia</taxon>
        <taxon>Flavobacteriales</taxon>
        <taxon>Flavobacteriaceae</taxon>
        <taxon>Winogradskyella</taxon>
    </lineage>
</organism>
<dbReference type="EMBL" id="JABRWQ010000005">
    <property type="protein sequence ID" value="NRD23945.1"/>
    <property type="molecule type" value="Genomic_DNA"/>
</dbReference>
<reference evidence="1 2" key="1">
    <citation type="journal article" date="2015" name="Int. J. Syst. Evol. Microbiol.">
        <title>Winogradskyella litoriviva sp. nov., isolated from coastal seawater.</title>
        <authorList>
            <person name="Nedashkovskaya O.I."/>
            <person name="Kukhlevskiy A.D."/>
            <person name="Zhukova N.V."/>
            <person name="Kim S.J."/>
            <person name="Rhee S.K."/>
            <person name="Mikhailov V.V."/>
        </authorList>
    </citation>
    <scope>NUCLEOTIDE SEQUENCE [LARGE SCALE GENOMIC DNA]</scope>
    <source>
        <strain evidence="1 2">KMM6491</strain>
    </source>
</reference>
<proteinExistence type="predicted"/>
<name>A0ABX2E688_9FLAO</name>
<evidence type="ECO:0000313" key="2">
    <source>
        <dbReference type="Proteomes" id="UP000805085"/>
    </source>
</evidence>
<gene>
    <name evidence="1" type="ORF">HNV10_11865</name>
</gene>
<sequence length="187" mass="21293">MKYTLFVLLVTSFISIKAQNQNISVEKSTFGIQTGFLGIWAHNETKLTNSIALRSELGLDFGAFSENFEESVFVFLPAIIVEPRWYYNLNKRVSKSKRIDGNSGNFISIRTTYHPDLVIGSIPSHLNFISDISIIPTWGIRRNIGSHLTYETGIGLGFGHLFKEKNVYIKDINFLALNLHLRIGYRF</sequence>
<dbReference type="RefSeq" id="WP_173301603.1">
    <property type="nucleotide sequence ID" value="NZ_JABRWQ010000005.1"/>
</dbReference>
<accession>A0ABX2E688</accession>
<dbReference type="Proteomes" id="UP000805085">
    <property type="component" value="Unassembled WGS sequence"/>
</dbReference>